<dbReference type="Proteomes" id="UP001358417">
    <property type="component" value="Unassembled WGS sequence"/>
</dbReference>
<organism evidence="1 2">
    <name type="scientific">Exophiala bonariae</name>
    <dbReference type="NCBI Taxonomy" id="1690606"/>
    <lineage>
        <taxon>Eukaryota</taxon>
        <taxon>Fungi</taxon>
        <taxon>Dikarya</taxon>
        <taxon>Ascomycota</taxon>
        <taxon>Pezizomycotina</taxon>
        <taxon>Eurotiomycetes</taxon>
        <taxon>Chaetothyriomycetidae</taxon>
        <taxon>Chaetothyriales</taxon>
        <taxon>Herpotrichiellaceae</taxon>
        <taxon>Exophiala</taxon>
    </lineage>
</organism>
<proteinExistence type="predicted"/>
<dbReference type="RefSeq" id="XP_064701705.1">
    <property type="nucleotide sequence ID" value="XM_064852108.1"/>
</dbReference>
<sequence>MLNPLHYDLSTSPQSCFLAYDPEPQPPHVASPVSFCLHMDPRGRNEVQSEKTGLESGARRFSGVLPKENRLRQLAGSSYESSVALVRIAIALQTLIDEGASARFLGRYQRALAAFRNELNTKNNQLIPGTVLAGIQLCTVEILLGSKWTSNFDGISRLVASSSSEFLRSIPLSASIPIVETLSLFDLPVFVLGRTTPPRQIWSRYRSGKLIAKAAQHESDSIEGVSGLPKTLIDLLAEENSLESAEKLWHWTGYAGSPLQCQLWEAYRFAGILDIRKRSLGRFSATSSALDNISNFEHMIVARAISALYAIYTGLFDGPQTTEEWFVAYAVNYPLFIVASVVLGSKDGKYGTNGEVILNDWFGRLRSLHRSANLAHIEEIARIMGETRRNGLKIDTPDQIAYAKGWEVFLL</sequence>
<dbReference type="GeneID" id="89976726"/>
<gene>
    <name evidence="1" type="ORF">LTR84_008563</name>
</gene>
<evidence type="ECO:0000313" key="1">
    <source>
        <dbReference type="EMBL" id="KAK5046106.1"/>
    </source>
</evidence>
<dbReference type="EMBL" id="JAVRRD010000032">
    <property type="protein sequence ID" value="KAK5046106.1"/>
    <property type="molecule type" value="Genomic_DNA"/>
</dbReference>
<accession>A0AAV9MX31</accession>
<dbReference type="AlphaFoldDB" id="A0AAV9MX31"/>
<name>A0AAV9MX31_9EURO</name>
<evidence type="ECO:0000313" key="2">
    <source>
        <dbReference type="Proteomes" id="UP001358417"/>
    </source>
</evidence>
<keyword evidence="2" id="KW-1185">Reference proteome</keyword>
<reference evidence="1 2" key="1">
    <citation type="submission" date="2023-08" db="EMBL/GenBank/DDBJ databases">
        <title>Black Yeasts Isolated from many extreme environments.</title>
        <authorList>
            <person name="Coleine C."/>
            <person name="Stajich J.E."/>
            <person name="Selbmann L."/>
        </authorList>
    </citation>
    <scope>NUCLEOTIDE SEQUENCE [LARGE SCALE GENOMIC DNA]</scope>
    <source>
        <strain evidence="1 2">CCFEE 5792</strain>
    </source>
</reference>
<comment type="caution">
    <text evidence="1">The sequence shown here is derived from an EMBL/GenBank/DDBJ whole genome shotgun (WGS) entry which is preliminary data.</text>
</comment>
<evidence type="ECO:0008006" key="3">
    <source>
        <dbReference type="Google" id="ProtNLM"/>
    </source>
</evidence>
<protein>
    <recommendedName>
        <fullName evidence="3">Transcription factor domain-containing protein</fullName>
    </recommendedName>
</protein>